<reference evidence="2" key="1">
    <citation type="submission" date="2020-10" db="EMBL/GenBank/DDBJ databases">
        <title>Genome-based taxonomic classification of the species Anabaenopsis elenkinii.</title>
        <authorList>
            <person name="Delbaje E."/>
            <person name="Andreote A.P.D."/>
            <person name="Pellegrinetti T.A."/>
            <person name="Cruz R.B."/>
            <person name="Branco L.H.Z."/>
            <person name="Fiore M.F."/>
        </authorList>
    </citation>
    <scope>NUCLEOTIDE SEQUENCE [LARGE SCALE GENOMIC DNA]</scope>
    <source>
        <strain evidence="2">CCIBt3563</strain>
    </source>
</reference>
<dbReference type="CDD" id="cd09740">
    <property type="entry name" value="Csx3_III-U"/>
    <property type="match status" value="1"/>
</dbReference>
<dbReference type="InterPro" id="IPR013409">
    <property type="entry name" value="CRISPR-assoc_prot_Crn3/Csx3"/>
</dbReference>
<evidence type="ECO:0000313" key="1">
    <source>
        <dbReference type="EMBL" id="QOV22534.1"/>
    </source>
</evidence>
<gene>
    <name evidence="1" type="primary">csx3</name>
    <name evidence="1" type="ORF">IM676_18040</name>
</gene>
<accession>A0A7S6RCP9</accession>
<dbReference type="RefSeq" id="WP_200988158.1">
    <property type="nucleotide sequence ID" value="NZ_CP063311.1"/>
</dbReference>
<dbReference type="Proteomes" id="UP000593846">
    <property type="component" value="Chromosome"/>
</dbReference>
<dbReference type="Pfam" id="PF09620">
    <property type="entry name" value="Cas_csx3"/>
    <property type="match status" value="1"/>
</dbReference>
<evidence type="ECO:0000313" key="2">
    <source>
        <dbReference type="Proteomes" id="UP000593846"/>
    </source>
</evidence>
<dbReference type="AlphaFoldDB" id="A0A7S6RCP9"/>
<keyword evidence="2" id="KW-1185">Reference proteome</keyword>
<dbReference type="KEGG" id="aee:IM676_18040"/>
<dbReference type="InterPro" id="IPR027417">
    <property type="entry name" value="P-loop_NTPase"/>
</dbReference>
<sequence length="299" mass="33322">MTEGGFRLKLSELVVDQGRRYQFLLITLTRGDHLIQPEDLIGVELPSGIDTSAGVVISGRAPIWLYAYLSDKLYFTAWVACYEAPLGAVVVATRCDVVDIGEVIDIHPPHSYHQQLCPALMIVGPPKSGKSVFSHALFTALSCETPDIYLQRARWDGKGNYLLDLSTEAVNRGDRASLTDQFFPHYSQVILQLRREMSLVIVDVDGVEQPQKLPILEACSHYLIISSLAEAIDPWHEFCGERGNLKPLGMINSVLTPTEIIHQQKPYLEMTAGPWISGEPAAVPQAFLKRMRKLILLNK</sequence>
<dbReference type="EMBL" id="CP063311">
    <property type="protein sequence ID" value="QOV22534.1"/>
    <property type="molecule type" value="Genomic_DNA"/>
</dbReference>
<proteinExistence type="predicted"/>
<dbReference type="SUPFAM" id="SSF52540">
    <property type="entry name" value="P-loop containing nucleoside triphosphate hydrolases"/>
    <property type="match status" value="1"/>
</dbReference>
<protein>
    <submittedName>
        <fullName evidence="1">CRISPR-associated protein Csx3</fullName>
    </submittedName>
</protein>
<organism evidence="1 2">
    <name type="scientific">Anabaenopsis elenkinii CCIBt3563</name>
    <dbReference type="NCBI Taxonomy" id="2779889"/>
    <lineage>
        <taxon>Bacteria</taxon>
        <taxon>Bacillati</taxon>
        <taxon>Cyanobacteriota</taxon>
        <taxon>Cyanophyceae</taxon>
        <taxon>Nostocales</taxon>
        <taxon>Nodulariaceae</taxon>
        <taxon>Anabaenopsis</taxon>
    </lineage>
</organism>
<dbReference type="NCBIfam" id="TIGR02579">
    <property type="entry name" value="cas_csx3"/>
    <property type="match status" value="1"/>
</dbReference>
<name>A0A7S6RCP9_9CYAN</name>